<dbReference type="EMBL" id="JTDY01000305">
    <property type="protein sequence ID" value="KOB77788.1"/>
    <property type="molecule type" value="Genomic_DNA"/>
</dbReference>
<accession>A0A0L7LQL4</accession>
<protein>
    <submittedName>
        <fullName evidence="9">Putative C1A cysteine protease</fullName>
    </submittedName>
</protein>
<evidence type="ECO:0000256" key="4">
    <source>
        <dbReference type="ARBA" id="ARBA00022801"/>
    </source>
</evidence>
<dbReference type="PROSITE" id="PS00139">
    <property type="entry name" value="THIOL_PROTEASE_CYS"/>
    <property type="match status" value="1"/>
</dbReference>
<name>A0A0L7LQL4_OPEBR</name>
<evidence type="ECO:0000256" key="6">
    <source>
        <dbReference type="ARBA" id="ARBA00023157"/>
    </source>
</evidence>
<feature type="signal peptide" evidence="7">
    <location>
        <begin position="1"/>
        <end position="19"/>
    </location>
</feature>
<feature type="domain" description="Peptidase C1A papain C-terminal" evidence="8">
    <location>
        <begin position="82"/>
        <end position="302"/>
    </location>
</feature>
<reference evidence="9 10" key="1">
    <citation type="journal article" date="2015" name="Genome Biol. Evol.">
        <title>The genome of winter moth (Operophtera brumata) provides a genomic perspective on sexual dimorphism and phenology.</title>
        <authorList>
            <person name="Derks M.F."/>
            <person name="Smit S."/>
            <person name="Salis L."/>
            <person name="Schijlen E."/>
            <person name="Bossers A."/>
            <person name="Mateman C."/>
            <person name="Pijl A.S."/>
            <person name="de Ridder D."/>
            <person name="Groenen M.A."/>
            <person name="Visser M.E."/>
            <person name="Megens H.J."/>
        </authorList>
    </citation>
    <scope>NUCLEOTIDE SEQUENCE [LARGE SCALE GENOMIC DNA]</scope>
    <source>
        <strain evidence="9">WM2013NL</strain>
        <tissue evidence="9">Head and thorax</tissue>
    </source>
</reference>
<dbReference type="Gene3D" id="3.90.70.10">
    <property type="entry name" value="Cysteine proteinases"/>
    <property type="match status" value="1"/>
</dbReference>
<keyword evidence="6" id="KW-1015">Disulfide bond</keyword>
<evidence type="ECO:0000259" key="8">
    <source>
        <dbReference type="SMART" id="SM00645"/>
    </source>
</evidence>
<dbReference type="SUPFAM" id="SSF54001">
    <property type="entry name" value="Cysteine proteinases"/>
    <property type="match status" value="1"/>
</dbReference>
<evidence type="ECO:0000313" key="10">
    <source>
        <dbReference type="Proteomes" id="UP000037510"/>
    </source>
</evidence>
<dbReference type="InterPro" id="IPR013128">
    <property type="entry name" value="Peptidase_C1A"/>
</dbReference>
<evidence type="ECO:0000256" key="2">
    <source>
        <dbReference type="ARBA" id="ARBA00022670"/>
    </source>
</evidence>
<dbReference type="Pfam" id="PF08127">
    <property type="entry name" value="Propeptide_C1"/>
    <property type="match status" value="1"/>
</dbReference>
<dbReference type="SMART" id="SM00645">
    <property type="entry name" value="Pept_C1"/>
    <property type="match status" value="1"/>
</dbReference>
<keyword evidence="3 7" id="KW-0732">Signal</keyword>
<dbReference type="GO" id="GO:0006508">
    <property type="term" value="P:proteolysis"/>
    <property type="evidence" value="ECO:0007669"/>
    <property type="project" value="UniProtKB-KW"/>
</dbReference>
<keyword evidence="2 9" id="KW-0645">Protease</keyword>
<dbReference type="PANTHER" id="PTHR12411">
    <property type="entry name" value="CYSTEINE PROTEASE FAMILY C1-RELATED"/>
    <property type="match status" value="1"/>
</dbReference>
<comment type="similarity">
    <text evidence="1">Belongs to the peptidase C1 family.</text>
</comment>
<dbReference type="InterPro" id="IPR012599">
    <property type="entry name" value="Propeptide_C1A"/>
</dbReference>
<dbReference type="GO" id="GO:0004197">
    <property type="term" value="F:cysteine-type endopeptidase activity"/>
    <property type="evidence" value="ECO:0007669"/>
    <property type="project" value="InterPro"/>
</dbReference>
<sequence>MVQLLALVTCAGALALAAAELDPLSDAFIDLINSKQTTWKAGRNFPEDTPYGHITRLTGVRQGDSSYQLPRVEHDAGLIASLPENFDAREHWPCCHTIGDIRDQGACGSCWAFGAVEAMTDRVCIYSDGTKGFYFSAEDLVSCSHINSFGCDGGSPDAAWEFWKSDGLVSGGNYKSNQGCRPYSIPPCEHSVRGNRMNCTGHGAKTPECLRTCQGGYEVSYEDDKHYGKSVYNVVGEDDIMAEVYKSGPVEATFDVYYDFFCYKTGVYVHTEGGFAGRHAVKSTVWSSLLGCDMTLSSTEPAPCTPPPGFIIH</sequence>
<dbReference type="InterPro" id="IPR000169">
    <property type="entry name" value="Pept_cys_AS"/>
</dbReference>
<dbReference type="Pfam" id="PF00112">
    <property type="entry name" value="Peptidase_C1"/>
    <property type="match status" value="1"/>
</dbReference>
<dbReference type="AlphaFoldDB" id="A0A0L7LQL4"/>
<gene>
    <name evidence="9" type="ORF">OBRU01_02530</name>
</gene>
<keyword evidence="4" id="KW-0378">Hydrolase</keyword>
<dbReference type="Proteomes" id="UP000037510">
    <property type="component" value="Unassembled WGS sequence"/>
</dbReference>
<keyword evidence="10" id="KW-1185">Reference proteome</keyword>
<evidence type="ECO:0000256" key="7">
    <source>
        <dbReference type="SAM" id="SignalP"/>
    </source>
</evidence>
<keyword evidence="5" id="KW-0788">Thiol protease</keyword>
<organism evidence="9 10">
    <name type="scientific">Operophtera brumata</name>
    <name type="common">Winter moth</name>
    <name type="synonym">Phalaena brumata</name>
    <dbReference type="NCBI Taxonomy" id="104452"/>
    <lineage>
        <taxon>Eukaryota</taxon>
        <taxon>Metazoa</taxon>
        <taxon>Ecdysozoa</taxon>
        <taxon>Arthropoda</taxon>
        <taxon>Hexapoda</taxon>
        <taxon>Insecta</taxon>
        <taxon>Pterygota</taxon>
        <taxon>Neoptera</taxon>
        <taxon>Endopterygota</taxon>
        <taxon>Lepidoptera</taxon>
        <taxon>Glossata</taxon>
        <taxon>Ditrysia</taxon>
        <taxon>Geometroidea</taxon>
        <taxon>Geometridae</taxon>
        <taxon>Larentiinae</taxon>
        <taxon>Operophtera</taxon>
    </lineage>
</organism>
<evidence type="ECO:0000313" key="9">
    <source>
        <dbReference type="EMBL" id="KOB77788.1"/>
    </source>
</evidence>
<dbReference type="InterPro" id="IPR038765">
    <property type="entry name" value="Papain-like_cys_pep_sf"/>
</dbReference>
<dbReference type="InterPro" id="IPR000668">
    <property type="entry name" value="Peptidase_C1A_C"/>
</dbReference>
<feature type="chain" id="PRO_5018688514" evidence="7">
    <location>
        <begin position="20"/>
        <end position="313"/>
    </location>
</feature>
<proteinExistence type="inferred from homology"/>
<comment type="caution">
    <text evidence="9">The sequence shown here is derived from an EMBL/GenBank/DDBJ whole genome shotgun (WGS) entry which is preliminary data.</text>
</comment>
<evidence type="ECO:0000256" key="1">
    <source>
        <dbReference type="ARBA" id="ARBA00008455"/>
    </source>
</evidence>
<evidence type="ECO:0000256" key="3">
    <source>
        <dbReference type="ARBA" id="ARBA00022729"/>
    </source>
</evidence>
<dbReference type="STRING" id="104452.A0A0L7LQL4"/>
<dbReference type="CDD" id="cd02620">
    <property type="entry name" value="Peptidase_C1A_CathepsinB"/>
    <property type="match status" value="1"/>
</dbReference>
<evidence type="ECO:0000256" key="5">
    <source>
        <dbReference type="ARBA" id="ARBA00022807"/>
    </source>
</evidence>